<sequence>MAPLSTLPQFADLMVNVSHRPILSVGIGTLLTMVLQSSSATIGIL</sequence>
<name>A0ABZ2T4K7_9ENTE</name>
<dbReference type="Proteomes" id="UP000195080">
    <property type="component" value="Chromosome"/>
</dbReference>
<dbReference type="EMBL" id="CP147248">
    <property type="protein sequence ID" value="WYJ86319.1"/>
    <property type="molecule type" value="Genomic_DNA"/>
</dbReference>
<organism evidence="1 2">
    <name type="scientific">Candidatus Enterococcus lemimoniae</name>
    <dbReference type="NCBI Taxonomy" id="1834167"/>
    <lineage>
        <taxon>Bacteria</taxon>
        <taxon>Bacillati</taxon>
        <taxon>Bacillota</taxon>
        <taxon>Bacilli</taxon>
        <taxon>Lactobacillales</taxon>
        <taxon>Enterococcaceae</taxon>
        <taxon>Enterococcus</taxon>
    </lineage>
</organism>
<gene>
    <name evidence="1" type="ORF">A5866_001397</name>
</gene>
<evidence type="ECO:0000313" key="1">
    <source>
        <dbReference type="EMBL" id="WYJ86319.1"/>
    </source>
</evidence>
<proteinExistence type="predicted"/>
<protein>
    <submittedName>
        <fullName evidence="1">Uncharacterized protein</fullName>
    </submittedName>
</protein>
<accession>A0ABZ2T4K7</accession>
<keyword evidence="2" id="KW-1185">Reference proteome</keyword>
<reference evidence="1 2" key="2">
    <citation type="submission" date="2024-03" db="EMBL/GenBank/DDBJ databases">
        <title>The Genome Sequence of Enterococcus sp. DIV0727d.</title>
        <authorList>
            <consortium name="The Broad Institute Genomics Platform"/>
            <consortium name="The Broad Institute Microbial Omics Core"/>
            <consortium name="The Broad Institute Genomic Center for Infectious Diseases"/>
            <person name="Earl A."/>
            <person name="Manson A."/>
            <person name="Gilmore M."/>
            <person name="Schwartman J."/>
            <person name="Shea T."/>
            <person name="Abouelleil A."/>
            <person name="Cao P."/>
            <person name="Chapman S."/>
            <person name="Cusick C."/>
            <person name="Young S."/>
            <person name="Neafsey D."/>
            <person name="Nusbaum C."/>
            <person name="Birren B."/>
        </authorList>
    </citation>
    <scope>NUCLEOTIDE SEQUENCE [LARGE SCALE GENOMIC DNA]</scope>
    <source>
        <strain evidence="1 2">12C11_DIV0727</strain>
    </source>
</reference>
<evidence type="ECO:0000313" key="2">
    <source>
        <dbReference type="Proteomes" id="UP000195080"/>
    </source>
</evidence>
<reference evidence="2" key="1">
    <citation type="submission" date="2017-05" db="EMBL/GenBank/DDBJ databases">
        <title>The Genome Sequence of EEnterococcus faecalis 9F2_4866.</title>
        <authorList>
            <consortium name="The Broad Institute Genomics Platform"/>
            <consortium name="The Broad Institute Genomic Center for Infectious Diseases"/>
            <person name="Earl A."/>
            <person name="Manson A."/>
            <person name="Schwartman J."/>
            <person name="Gilmore M."/>
            <person name="Abouelleil A."/>
            <person name="Cao P."/>
            <person name="Chapman S."/>
            <person name="Cusick C."/>
            <person name="Shea T."/>
            <person name="Young S."/>
            <person name="Neafsey D."/>
            <person name="Nusbaum C."/>
            <person name="Birren B."/>
        </authorList>
    </citation>
    <scope>NUCLEOTIDE SEQUENCE [LARGE SCALE GENOMIC DNA]</scope>
    <source>
        <strain evidence="2">12C11_DIV0727</strain>
    </source>
</reference>